<dbReference type="InterPro" id="IPR010982">
    <property type="entry name" value="Lambda_DNA-bd_dom_sf"/>
</dbReference>
<protein>
    <submittedName>
        <fullName evidence="2">XRE family transcriptional regulator</fullName>
    </submittedName>
</protein>
<dbReference type="PROSITE" id="PS50943">
    <property type="entry name" value="HTH_CROC1"/>
    <property type="match status" value="1"/>
</dbReference>
<name>A0A366KYW5_9SPHI</name>
<feature type="domain" description="HTH cro/C1-type" evidence="1">
    <location>
        <begin position="21"/>
        <end position="70"/>
    </location>
</feature>
<dbReference type="CDD" id="cd00093">
    <property type="entry name" value="HTH_XRE"/>
    <property type="match status" value="1"/>
</dbReference>
<dbReference type="Gene3D" id="1.10.260.40">
    <property type="entry name" value="lambda repressor-like DNA-binding domains"/>
    <property type="match status" value="1"/>
</dbReference>
<sequence>MNDVAANTLKRFGETVGKIKKNKKLSYRKIAANCNIEHSDIKRYVDGKINPTLLSIIDLAKGLSVHPKDLLDF</sequence>
<dbReference type="InterPro" id="IPR001387">
    <property type="entry name" value="Cro/C1-type_HTH"/>
</dbReference>
<comment type="caution">
    <text evidence="2">The sequence shown here is derived from an EMBL/GenBank/DDBJ whole genome shotgun (WGS) entry which is preliminary data.</text>
</comment>
<dbReference type="EMBL" id="QNQU01000010">
    <property type="protein sequence ID" value="RBQ06806.1"/>
    <property type="molecule type" value="Genomic_DNA"/>
</dbReference>
<dbReference type="OrthoDB" id="678057at2"/>
<dbReference type="AlphaFoldDB" id="A0A366KYW5"/>
<evidence type="ECO:0000259" key="1">
    <source>
        <dbReference type="PROSITE" id="PS50943"/>
    </source>
</evidence>
<dbReference type="RefSeq" id="WP_113949369.1">
    <property type="nucleotide sequence ID" value="NZ_QNQU01000010.1"/>
</dbReference>
<keyword evidence="3" id="KW-1185">Reference proteome</keyword>
<evidence type="ECO:0000313" key="2">
    <source>
        <dbReference type="EMBL" id="RBQ06806.1"/>
    </source>
</evidence>
<organism evidence="2 3">
    <name type="scientific">Pedobacter miscanthi</name>
    <dbReference type="NCBI Taxonomy" id="2259170"/>
    <lineage>
        <taxon>Bacteria</taxon>
        <taxon>Pseudomonadati</taxon>
        <taxon>Bacteroidota</taxon>
        <taxon>Sphingobacteriia</taxon>
        <taxon>Sphingobacteriales</taxon>
        <taxon>Sphingobacteriaceae</taxon>
        <taxon>Pedobacter</taxon>
    </lineage>
</organism>
<reference evidence="2 3" key="1">
    <citation type="submission" date="2018-07" db="EMBL/GenBank/DDBJ databases">
        <title>A draft genome of a endophytic bacteria, a new species of Pedobacter.</title>
        <authorList>
            <person name="Zhang Z.D."/>
            <person name="Chen Z.J."/>
        </authorList>
    </citation>
    <scope>NUCLEOTIDE SEQUENCE [LARGE SCALE GENOMIC DNA]</scope>
    <source>
        <strain evidence="2 3">RS10</strain>
    </source>
</reference>
<dbReference type="GO" id="GO:0003677">
    <property type="term" value="F:DNA binding"/>
    <property type="evidence" value="ECO:0007669"/>
    <property type="project" value="InterPro"/>
</dbReference>
<dbReference type="Proteomes" id="UP000252081">
    <property type="component" value="Unassembled WGS sequence"/>
</dbReference>
<dbReference type="SUPFAM" id="SSF47413">
    <property type="entry name" value="lambda repressor-like DNA-binding domains"/>
    <property type="match status" value="1"/>
</dbReference>
<accession>A0A366KYW5</accession>
<proteinExistence type="predicted"/>
<evidence type="ECO:0000313" key="3">
    <source>
        <dbReference type="Proteomes" id="UP000252081"/>
    </source>
</evidence>
<gene>
    <name evidence="2" type="ORF">DRW42_13645</name>
</gene>